<keyword evidence="1" id="KW-0175">Coiled coil</keyword>
<evidence type="ECO:0000256" key="2">
    <source>
        <dbReference type="SAM" id="MobiDB-lite"/>
    </source>
</evidence>
<evidence type="ECO:0000313" key="3">
    <source>
        <dbReference type="EMBL" id="KAL0631552.1"/>
    </source>
</evidence>
<dbReference type="EMBL" id="JBBBZM010000236">
    <property type="protein sequence ID" value="KAL0631552.1"/>
    <property type="molecule type" value="Genomic_DNA"/>
</dbReference>
<accession>A0ABR3G6H5</accession>
<proteinExistence type="predicted"/>
<feature type="coiled-coil region" evidence="1">
    <location>
        <begin position="64"/>
        <end position="98"/>
    </location>
</feature>
<dbReference type="Proteomes" id="UP001447188">
    <property type="component" value="Unassembled WGS sequence"/>
</dbReference>
<comment type="caution">
    <text evidence="3">The sequence shown here is derived from an EMBL/GenBank/DDBJ whole genome shotgun (WGS) entry which is preliminary data.</text>
</comment>
<reference evidence="3 4" key="1">
    <citation type="submission" date="2024-02" db="EMBL/GenBank/DDBJ databases">
        <title>Discinaceae phylogenomics.</title>
        <authorList>
            <person name="Dirks A.C."/>
            <person name="James T.Y."/>
        </authorList>
    </citation>
    <scope>NUCLEOTIDE SEQUENCE [LARGE SCALE GENOMIC DNA]</scope>
    <source>
        <strain evidence="3 4">ACD0624</strain>
    </source>
</reference>
<feature type="region of interest" description="Disordered" evidence="2">
    <location>
        <begin position="18"/>
        <end position="42"/>
    </location>
</feature>
<gene>
    <name evidence="3" type="ORF">Q9L58_009576</name>
</gene>
<sequence length="252" mass="28166">MRGVSESMMAFIDAEVYSSDGSSGADSPVERAGQEAPVEHGESTGVLNKVSWVCGELRRLRALCSRQDQELKGMEALLGEVEEELGETKEDLRSQREHVKFLNQVVACDRPVRSVYLGRYKVILDSKQMTGCADMGSWKTNAAADALLYLENVRDDPDVFEKLYGMPWESVLGIETAETIRVINAWAHSRVVGESTPGFQEAANDFYRIYWESSRGARLDYPSQMTSPLRLAYNQFWGEYGKLNCAGYGYAA</sequence>
<feature type="compositionally biased region" description="Basic and acidic residues" evidence="2">
    <location>
        <begin position="28"/>
        <end position="42"/>
    </location>
</feature>
<evidence type="ECO:0000313" key="4">
    <source>
        <dbReference type="Proteomes" id="UP001447188"/>
    </source>
</evidence>
<name>A0ABR3G6H5_9PEZI</name>
<evidence type="ECO:0000256" key="1">
    <source>
        <dbReference type="SAM" id="Coils"/>
    </source>
</evidence>
<protein>
    <submittedName>
        <fullName evidence="3">Uncharacterized protein</fullName>
    </submittedName>
</protein>
<keyword evidence="4" id="KW-1185">Reference proteome</keyword>
<organism evidence="3 4">
    <name type="scientific">Discina gigas</name>
    <dbReference type="NCBI Taxonomy" id="1032678"/>
    <lineage>
        <taxon>Eukaryota</taxon>
        <taxon>Fungi</taxon>
        <taxon>Dikarya</taxon>
        <taxon>Ascomycota</taxon>
        <taxon>Pezizomycotina</taxon>
        <taxon>Pezizomycetes</taxon>
        <taxon>Pezizales</taxon>
        <taxon>Discinaceae</taxon>
        <taxon>Discina</taxon>
    </lineage>
</organism>